<dbReference type="Pfam" id="PF25129">
    <property type="entry name" value="Pyr4-TMTC"/>
    <property type="match status" value="1"/>
</dbReference>
<keyword evidence="7" id="KW-1185">Reference proteome</keyword>
<evidence type="ECO:0000256" key="5">
    <source>
        <dbReference type="SAM" id="Phobius"/>
    </source>
</evidence>
<feature type="transmembrane region" description="Helical" evidence="5">
    <location>
        <begin position="15"/>
        <end position="35"/>
    </location>
</feature>
<keyword evidence="3 5" id="KW-1133">Transmembrane helix</keyword>
<dbReference type="RefSeq" id="WP_343933104.1">
    <property type="nucleotide sequence ID" value="NZ_BAAABU010000003.1"/>
</dbReference>
<feature type="transmembrane region" description="Helical" evidence="5">
    <location>
        <begin position="47"/>
        <end position="69"/>
    </location>
</feature>
<dbReference type="EMBL" id="BAAABU010000003">
    <property type="protein sequence ID" value="GAA0219508.1"/>
    <property type="molecule type" value="Genomic_DNA"/>
</dbReference>
<feature type="transmembrane region" description="Helical" evidence="5">
    <location>
        <begin position="106"/>
        <end position="126"/>
    </location>
</feature>
<evidence type="ECO:0000313" key="7">
    <source>
        <dbReference type="Proteomes" id="UP001500416"/>
    </source>
</evidence>
<evidence type="ECO:0000256" key="1">
    <source>
        <dbReference type="ARBA" id="ARBA00004141"/>
    </source>
</evidence>
<organism evidence="6 7">
    <name type="scientific">Saccharothrix mutabilis subsp. mutabilis</name>
    <dbReference type="NCBI Taxonomy" id="66855"/>
    <lineage>
        <taxon>Bacteria</taxon>
        <taxon>Bacillati</taxon>
        <taxon>Actinomycetota</taxon>
        <taxon>Actinomycetes</taxon>
        <taxon>Pseudonocardiales</taxon>
        <taxon>Pseudonocardiaceae</taxon>
        <taxon>Saccharothrix</taxon>
    </lineage>
</organism>
<accession>A0ABP3D2M5</accession>
<comment type="caution">
    <text evidence="6">The sequence shown here is derived from an EMBL/GenBank/DDBJ whole genome shotgun (WGS) entry which is preliminary data.</text>
</comment>
<feature type="transmembrane region" description="Helical" evidence="5">
    <location>
        <begin position="190"/>
        <end position="209"/>
    </location>
</feature>
<evidence type="ECO:0000256" key="2">
    <source>
        <dbReference type="ARBA" id="ARBA00022692"/>
    </source>
</evidence>
<evidence type="ECO:0000313" key="6">
    <source>
        <dbReference type="EMBL" id="GAA0219508.1"/>
    </source>
</evidence>
<proteinExistence type="predicted"/>
<keyword evidence="2 5" id="KW-0812">Transmembrane</keyword>
<gene>
    <name evidence="6" type="ORF">GCM10010492_16880</name>
</gene>
<reference evidence="7" key="1">
    <citation type="journal article" date="2019" name="Int. J. Syst. Evol. Microbiol.">
        <title>The Global Catalogue of Microorganisms (GCM) 10K type strain sequencing project: providing services to taxonomists for standard genome sequencing and annotation.</title>
        <authorList>
            <consortium name="The Broad Institute Genomics Platform"/>
            <consortium name="The Broad Institute Genome Sequencing Center for Infectious Disease"/>
            <person name="Wu L."/>
            <person name="Ma J."/>
        </authorList>
    </citation>
    <scope>NUCLEOTIDE SEQUENCE [LARGE SCALE GENOMIC DNA]</scope>
    <source>
        <strain evidence="7">JCM 3380</strain>
    </source>
</reference>
<evidence type="ECO:0000256" key="3">
    <source>
        <dbReference type="ARBA" id="ARBA00022989"/>
    </source>
</evidence>
<dbReference type="PANTHER" id="PTHR42038:SF2">
    <property type="entry name" value="TERPENE CYCLASE AUSL"/>
    <property type="match status" value="1"/>
</dbReference>
<dbReference type="InterPro" id="IPR039020">
    <property type="entry name" value="PaxB-like"/>
</dbReference>
<protein>
    <submittedName>
        <fullName evidence="6">Uncharacterized protein</fullName>
    </submittedName>
</protein>
<feature type="transmembrane region" description="Helical" evidence="5">
    <location>
        <begin position="164"/>
        <end position="184"/>
    </location>
</feature>
<feature type="transmembrane region" description="Helical" evidence="5">
    <location>
        <begin position="132"/>
        <end position="152"/>
    </location>
</feature>
<evidence type="ECO:0000256" key="4">
    <source>
        <dbReference type="ARBA" id="ARBA00023136"/>
    </source>
</evidence>
<dbReference type="PANTHER" id="PTHR42038">
    <property type="match status" value="1"/>
</dbReference>
<sequence>MTPPVLDQQAPVPEAVPGIAFAVVGVCTFAIYLLAIRRGFLDKRTTLPVFAACANVSWEFTYAFIYPVYPEMRVILYFWLPLNLVLLWQALRWGRQDFPGMSRAGFAWMVAGWSLFSLSFMVLATREFDDRVGAYTTVFVVVLMEALFIQMLRVRGSTVGQTMYIALLKTVIDVSGAVGLIAWYPNRWLLHQMIVAEVVLDVVYAVLLYRRFKAEGVSPWRKF</sequence>
<dbReference type="Proteomes" id="UP001500416">
    <property type="component" value="Unassembled WGS sequence"/>
</dbReference>
<name>A0ABP3D2M5_9PSEU</name>
<keyword evidence="4 5" id="KW-0472">Membrane</keyword>
<feature type="transmembrane region" description="Helical" evidence="5">
    <location>
        <begin position="75"/>
        <end position="94"/>
    </location>
</feature>
<comment type="subcellular location">
    <subcellularLocation>
        <location evidence="1">Membrane</location>
        <topology evidence="1">Multi-pass membrane protein</topology>
    </subcellularLocation>
</comment>